<accession>A0A2U2XH82</accession>
<feature type="domain" description="UspA" evidence="2">
    <location>
        <begin position="136"/>
        <end position="240"/>
    </location>
</feature>
<dbReference type="OrthoDB" id="1522603at2"/>
<dbReference type="Proteomes" id="UP000245370">
    <property type="component" value="Unassembled WGS sequence"/>
</dbReference>
<protein>
    <recommendedName>
        <fullName evidence="2">UspA domain-containing protein</fullName>
    </recommendedName>
</protein>
<dbReference type="AlphaFoldDB" id="A0A2U2XH82"/>
<dbReference type="InterPro" id="IPR006016">
    <property type="entry name" value="UspA"/>
</dbReference>
<dbReference type="Gene3D" id="3.40.50.620">
    <property type="entry name" value="HUPs"/>
    <property type="match status" value="2"/>
</dbReference>
<dbReference type="SUPFAM" id="SSF52402">
    <property type="entry name" value="Adenine nucleotide alpha hydrolases-like"/>
    <property type="match status" value="2"/>
</dbReference>
<evidence type="ECO:0000313" key="3">
    <source>
        <dbReference type="EMBL" id="PWH87156.1"/>
    </source>
</evidence>
<dbReference type="Pfam" id="PF00582">
    <property type="entry name" value="Usp"/>
    <property type="match status" value="2"/>
</dbReference>
<keyword evidence="4" id="KW-1185">Reference proteome</keyword>
<dbReference type="RefSeq" id="WP_109358235.1">
    <property type="nucleotide sequence ID" value="NZ_QFRJ01000001.1"/>
</dbReference>
<reference evidence="3 4" key="2">
    <citation type="submission" date="2018-05" db="EMBL/GenBank/DDBJ databases">
        <authorList>
            <person name="Lanie J.A."/>
            <person name="Ng W.-L."/>
            <person name="Kazmierczak K.M."/>
            <person name="Andrzejewski T.M."/>
            <person name="Davidsen T.M."/>
            <person name="Wayne K.J."/>
            <person name="Tettelin H."/>
            <person name="Glass J.I."/>
            <person name="Rusch D."/>
            <person name="Podicherti R."/>
            <person name="Tsui H.-C.T."/>
            <person name="Winkler M.E."/>
        </authorList>
    </citation>
    <scope>NUCLEOTIDE SEQUENCE [LARGE SCALE GENOMIC DNA]</scope>
    <source>
        <strain evidence="3 4">C305</strain>
    </source>
</reference>
<name>A0A2U2XH82_9FLAO</name>
<reference evidence="3 4" key="1">
    <citation type="submission" date="2018-05" db="EMBL/GenBank/DDBJ databases">
        <title>Brumimicrobium oceani sp. nov., isolated from coastal sediment.</title>
        <authorList>
            <person name="Kou Y."/>
        </authorList>
    </citation>
    <scope>NUCLEOTIDE SEQUENCE [LARGE SCALE GENOMIC DNA]</scope>
    <source>
        <strain evidence="3 4">C305</strain>
    </source>
</reference>
<dbReference type="CDD" id="cd00293">
    <property type="entry name" value="USP-like"/>
    <property type="match status" value="2"/>
</dbReference>
<dbReference type="InterPro" id="IPR014729">
    <property type="entry name" value="Rossmann-like_a/b/a_fold"/>
</dbReference>
<dbReference type="InterPro" id="IPR006015">
    <property type="entry name" value="Universal_stress_UspA"/>
</dbReference>
<evidence type="ECO:0000313" key="4">
    <source>
        <dbReference type="Proteomes" id="UP000245370"/>
    </source>
</evidence>
<proteinExistence type="inferred from homology"/>
<organism evidence="3 4">
    <name type="scientific">Brumimicrobium oceani</name>
    <dbReference type="NCBI Taxonomy" id="2100725"/>
    <lineage>
        <taxon>Bacteria</taxon>
        <taxon>Pseudomonadati</taxon>
        <taxon>Bacteroidota</taxon>
        <taxon>Flavobacteriia</taxon>
        <taxon>Flavobacteriales</taxon>
        <taxon>Crocinitomicaceae</taxon>
        <taxon>Brumimicrobium</taxon>
    </lineage>
</organism>
<gene>
    <name evidence="3" type="ORF">DIT68_02520</name>
</gene>
<dbReference type="PANTHER" id="PTHR46268:SF6">
    <property type="entry name" value="UNIVERSAL STRESS PROTEIN UP12"/>
    <property type="match status" value="1"/>
</dbReference>
<dbReference type="PANTHER" id="PTHR46268">
    <property type="entry name" value="STRESS RESPONSE PROTEIN NHAX"/>
    <property type="match status" value="1"/>
</dbReference>
<feature type="domain" description="UspA" evidence="2">
    <location>
        <begin position="7"/>
        <end position="126"/>
    </location>
</feature>
<evidence type="ECO:0000259" key="2">
    <source>
        <dbReference type="Pfam" id="PF00582"/>
    </source>
</evidence>
<comment type="similarity">
    <text evidence="1">Belongs to the universal stress protein A family.</text>
</comment>
<comment type="caution">
    <text evidence="3">The sequence shown here is derived from an EMBL/GenBank/DDBJ whole genome shotgun (WGS) entry which is preliminary data.</text>
</comment>
<evidence type="ECO:0000256" key="1">
    <source>
        <dbReference type="ARBA" id="ARBA00008791"/>
    </source>
</evidence>
<sequence>MSANLFVVPHDFTSVGDAALQYALFLAQPRNTSILLLHIISSKTKETKALGKLNKVISELKNVQEGITIEAKVVEGSIFEDISEIAKENNARLIIMGTHGAKGMQKLFGSYAMKVVSNSSVPFLVVQDGVERKTLNNIVVPISTSKESLQIIHFAGEIAKTFESKIHVIAEHQSDQRLSQQLKVRISLVKNQFEEKGIDAEVHILKEKKAFHMVVVEYAKANHCDMIAVSHHSASLFSQFEKYTQNLITNEGNFPCLIVNAKLLSKLYY</sequence>
<dbReference type="EMBL" id="QFRJ01000001">
    <property type="protein sequence ID" value="PWH87156.1"/>
    <property type="molecule type" value="Genomic_DNA"/>
</dbReference>
<dbReference type="PRINTS" id="PR01438">
    <property type="entry name" value="UNVRSLSTRESS"/>
</dbReference>